<dbReference type="SUPFAM" id="SSF46894">
    <property type="entry name" value="C-terminal effector domain of the bipartite response regulators"/>
    <property type="match status" value="1"/>
</dbReference>
<reference evidence="8 9" key="1">
    <citation type="submission" date="2019-07" db="EMBL/GenBank/DDBJ databases">
        <title>Whole genome shotgun sequence of Actinotalea fermentans NBRC 105374.</title>
        <authorList>
            <person name="Hosoyama A."/>
            <person name="Uohara A."/>
            <person name="Ohji S."/>
            <person name="Ichikawa N."/>
        </authorList>
    </citation>
    <scope>NUCLEOTIDE SEQUENCE [LARGE SCALE GENOMIC DNA]</scope>
    <source>
        <strain evidence="8 9">NBRC 105374</strain>
    </source>
</reference>
<evidence type="ECO:0000259" key="7">
    <source>
        <dbReference type="PROSITE" id="PS50110"/>
    </source>
</evidence>
<keyword evidence="1 5" id="KW-0597">Phosphoprotein</keyword>
<evidence type="ECO:0000313" key="9">
    <source>
        <dbReference type="Proteomes" id="UP000321484"/>
    </source>
</evidence>
<dbReference type="GO" id="GO:0006355">
    <property type="term" value="P:regulation of DNA-templated transcription"/>
    <property type="evidence" value="ECO:0007669"/>
    <property type="project" value="InterPro"/>
</dbReference>
<organism evidence="8 9">
    <name type="scientific">Actinotalea fermentans</name>
    <dbReference type="NCBI Taxonomy" id="43671"/>
    <lineage>
        <taxon>Bacteria</taxon>
        <taxon>Bacillati</taxon>
        <taxon>Actinomycetota</taxon>
        <taxon>Actinomycetes</taxon>
        <taxon>Micrococcales</taxon>
        <taxon>Cellulomonadaceae</taxon>
        <taxon>Actinotalea</taxon>
    </lineage>
</organism>
<evidence type="ECO:0000313" key="8">
    <source>
        <dbReference type="EMBL" id="GEN81460.1"/>
    </source>
</evidence>
<dbReference type="InterPro" id="IPR001789">
    <property type="entry name" value="Sig_transdc_resp-reg_receiver"/>
</dbReference>
<dbReference type="CDD" id="cd06170">
    <property type="entry name" value="LuxR_C_like"/>
    <property type="match status" value="1"/>
</dbReference>
<dbReference type="PROSITE" id="PS50043">
    <property type="entry name" value="HTH_LUXR_2"/>
    <property type="match status" value="1"/>
</dbReference>
<dbReference type="PANTHER" id="PTHR43214:SF24">
    <property type="entry name" value="TRANSCRIPTIONAL REGULATORY PROTEIN NARL-RELATED"/>
    <property type="match status" value="1"/>
</dbReference>
<gene>
    <name evidence="8" type="ORF">AFE02nite_31940</name>
</gene>
<evidence type="ECO:0000256" key="2">
    <source>
        <dbReference type="ARBA" id="ARBA00023015"/>
    </source>
</evidence>
<protein>
    <submittedName>
        <fullName evidence="8">DNA-binding response regulator</fullName>
    </submittedName>
</protein>
<dbReference type="InterPro" id="IPR016032">
    <property type="entry name" value="Sig_transdc_resp-reg_C-effctor"/>
</dbReference>
<dbReference type="AlphaFoldDB" id="A0A511Z1Z2"/>
<dbReference type="InterPro" id="IPR011006">
    <property type="entry name" value="CheY-like_superfamily"/>
</dbReference>
<evidence type="ECO:0000256" key="3">
    <source>
        <dbReference type="ARBA" id="ARBA00023125"/>
    </source>
</evidence>
<feature type="domain" description="Response regulatory" evidence="7">
    <location>
        <begin position="3"/>
        <end position="121"/>
    </location>
</feature>
<dbReference type="PROSITE" id="PS50110">
    <property type="entry name" value="RESPONSE_REGULATORY"/>
    <property type="match status" value="1"/>
</dbReference>
<evidence type="ECO:0000256" key="5">
    <source>
        <dbReference type="PROSITE-ProRule" id="PRU00169"/>
    </source>
</evidence>
<evidence type="ECO:0000259" key="6">
    <source>
        <dbReference type="PROSITE" id="PS50043"/>
    </source>
</evidence>
<dbReference type="PRINTS" id="PR00038">
    <property type="entry name" value="HTHLUXR"/>
</dbReference>
<keyword evidence="9" id="KW-1185">Reference proteome</keyword>
<dbReference type="SMART" id="SM00421">
    <property type="entry name" value="HTH_LUXR"/>
    <property type="match status" value="1"/>
</dbReference>
<dbReference type="Pfam" id="PF00072">
    <property type="entry name" value="Response_reg"/>
    <property type="match status" value="1"/>
</dbReference>
<feature type="domain" description="HTH luxR-type" evidence="6">
    <location>
        <begin position="148"/>
        <end position="213"/>
    </location>
</feature>
<dbReference type="InterPro" id="IPR039420">
    <property type="entry name" value="WalR-like"/>
</dbReference>
<keyword evidence="2" id="KW-0805">Transcription regulation</keyword>
<dbReference type="RefSeq" id="WP_034243945.1">
    <property type="nucleotide sequence ID" value="NZ_BJYK01000012.1"/>
</dbReference>
<dbReference type="GO" id="GO:0000160">
    <property type="term" value="P:phosphorelay signal transduction system"/>
    <property type="evidence" value="ECO:0007669"/>
    <property type="project" value="InterPro"/>
</dbReference>
<dbReference type="Pfam" id="PF00196">
    <property type="entry name" value="GerE"/>
    <property type="match status" value="1"/>
</dbReference>
<evidence type="ECO:0000256" key="4">
    <source>
        <dbReference type="ARBA" id="ARBA00023163"/>
    </source>
</evidence>
<sequence>MTTVLMVDDQDLVRAGLRALLTSDPTITVVAEATDGARAVELAVRHRPDVVLMDIRMPGTDGIEATRRIRADVRLEATRVLILTTFDDDADVIEAVRVGAAGYLLKDTPGPDLRQAVHTAASGGNLLSPAITRRLMDFVAASPPQPQPHPRLDTLSERELEVLQRVGHGDTNDEIAAVLYISPATARTYVSRILAKLDARDRTELAIIAHRSGLA</sequence>
<dbReference type="InterPro" id="IPR000792">
    <property type="entry name" value="Tscrpt_reg_LuxR_C"/>
</dbReference>
<dbReference type="InterPro" id="IPR058245">
    <property type="entry name" value="NreC/VraR/RcsB-like_REC"/>
</dbReference>
<dbReference type="OrthoDB" id="9808843at2"/>
<dbReference type="SMART" id="SM00448">
    <property type="entry name" value="REC"/>
    <property type="match status" value="1"/>
</dbReference>
<accession>A0A511Z1Z2</accession>
<dbReference type="GO" id="GO:0003677">
    <property type="term" value="F:DNA binding"/>
    <property type="evidence" value="ECO:0007669"/>
    <property type="project" value="UniProtKB-KW"/>
</dbReference>
<dbReference type="SUPFAM" id="SSF52172">
    <property type="entry name" value="CheY-like"/>
    <property type="match status" value="1"/>
</dbReference>
<dbReference type="PANTHER" id="PTHR43214">
    <property type="entry name" value="TWO-COMPONENT RESPONSE REGULATOR"/>
    <property type="match status" value="1"/>
</dbReference>
<feature type="modified residue" description="4-aspartylphosphate" evidence="5">
    <location>
        <position position="54"/>
    </location>
</feature>
<name>A0A511Z1Z2_9CELL</name>
<proteinExistence type="predicted"/>
<comment type="caution">
    <text evidence="8">The sequence shown here is derived from an EMBL/GenBank/DDBJ whole genome shotgun (WGS) entry which is preliminary data.</text>
</comment>
<dbReference type="Gene3D" id="3.40.50.2300">
    <property type="match status" value="1"/>
</dbReference>
<dbReference type="EMBL" id="BJYK01000012">
    <property type="protein sequence ID" value="GEN81460.1"/>
    <property type="molecule type" value="Genomic_DNA"/>
</dbReference>
<dbReference type="CDD" id="cd17535">
    <property type="entry name" value="REC_NarL-like"/>
    <property type="match status" value="1"/>
</dbReference>
<keyword evidence="4" id="KW-0804">Transcription</keyword>
<keyword evidence="3 8" id="KW-0238">DNA-binding</keyword>
<dbReference type="Proteomes" id="UP000321484">
    <property type="component" value="Unassembled WGS sequence"/>
</dbReference>
<evidence type="ECO:0000256" key="1">
    <source>
        <dbReference type="ARBA" id="ARBA00022553"/>
    </source>
</evidence>